<sequence>MKKLFKPFILLAPLVLAACGGGGGSGGDTQLQYSIKLSASKTSVPVNLNSTTPGFGGDYYPYMSTIYVQANEGGSPIPDKEDNAFGCNVTSGLDSGSLYYLDGKDEHTMEVDDGKGGTIKVPGSYRSITLGSNSGGASFHVISKRIAGDVVVACSVTDPRDNKVYASTVTVKVGGGSTATPAGVTYSAQTNYLGSRNNVNNVPNQVAVEATVRNDANQPISNTGKPNLQVAIIPNGTSSGARLMANGQNSGGSLQVSTLNGIGQFSVASGPSTGALLLQLTVDRSDNDVSNGIQDAITQYAVLQVVDGIATSALAVDTTQLTMNAVSGEAFAQAVVAKGGVPPYTWSATSTLPPGLTLSPSGLVSGTPKVSKAADYNAVVTVKDANGVTATGTLVIKVTVPDAPVAFSINGCSSSTARCLLPTAEVGSSYLYSFSATGDNITWSLTGGPSWLTVSPSGVISSGKLLTCTDVGEYNFSVTAKNSTSSVSREVKVTITDSADSCKVDQP</sequence>
<feature type="signal peptide" evidence="1">
    <location>
        <begin position="1"/>
        <end position="17"/>
    </location>
</feature>
<comment type="caution">
    <text evidence="2">The sequence shown here is derived from an EMBL/GenBank/DDBJ whole genome shotgun (WGS) entry which is preliminary data.</text>
</comment>
<evidence type="ECO:0000256" key="1">
    <source>
        <dbReference type="SAM" id="SignalP"/>
    </source>
</evidence>
<feature type="chain" id="PRO_5045209898" evidence="1">
    <location>
        <begin position="18"/>
        <end position="507"/>
    </location>
</feature>
<dbReference type="InterPro" id="IPR013783">
    <property type="entry name" value="Ig-like_fold"/>
</dbReference>
<keyword evidence="3" id="KW-1185">Reference proteome</keyword>
<dbReference type="Gene3D" id="2.60.40.10">
    <property type="entry name" value="Immunoglobulins"/>
    <property type="match status" value="2"/>
</dbReference>
<dbReference type="Pfam" id="PF05345">
    <property type="entry name" value="He_PIG"/>
    <property type="match status" value="2"/>
</dbReference>
<gene>
    <name evidence="2" type="ORF">HNP33_001534</name>
</gene>
<dbReference type="RefSeq" id="WP_184706975.1">
    <property type="nucleotide sequence ID" value="NZ_JACHKZ010000007.1"/>
</dbReference>
<dbReference type="SUPFAM" id="SSF49313">
    <property type="entry name" value="Cadherin-like"/>
    <property type="match status" value="2"/>
</dbReference>
<dbReference type="InterPro" id="IPR015919">
    <property type="entry name" value="Cadherin-like_sf"/>
</dbReference>
<evidence type="ECO:0000313" key="2">
    <source>
        <dbReference type="EMBL" id="MBB6577478.1"/>
    </source>
</evidence>
<accession>A0ABR6RE91</accession>
<protein>
    <submittedName>
        <fullName evidence="2">Uncharacterized protein</fullName>
    </submittedName>
</protein>
<name>A0ABR6RE91_9BURK</name>
<dbReference type="PROSITE" id="PS51257">
    <property type="entry name" value="PROKAR_LIPOPROTEIN"/>
    <property type="match status" value="1"/>
</dbReference>
<dbReference type="EMBL" id="JACHKZ010000007">
    <property type="protein sequence ID" value="MBB6577478.1"/>
    <property type="molecule type" value="Genomic_DNA"/>
</dbReference>
<keyword evidence="1" id="KW-0732">Signal</keyword>
<reference evidence="2 3" key="1">
    <citation type="submission" date="2020-08" db="EMBL/GenBank/DDBJ databases">
        <title>Functional genomics of gut bacteria from endangered species of beetles.</title>
        <authorList>
            <person name="Carlos-Shanley C."/>
        </authorList>
    </citation>
    <scope>NUCLEOTIDE SEQUENCE [LARGE SCALE GENOMIC DNA]</scope>
    <source>
        <strain evidence="2 3">S00124</strain>
    </source>
</reference>
<organism evidence="2 3">
    <name type="scientific">Comamonas odontotermitis</name>
    <dbReference type="NCBI Taxonomy" id="379895"/>
    <lineage>
        <taxon>Bacteria</taxon>
        <taxon>Pseudomonadati</taxon>
        <taxon>Pseudomonadota</taxon>
        <taxon>Betaproteobacteria</taxon>
        <taxon>Burkholderiales</taxon>
        <taxon>Comamonadaceae</taxon>
        <taxon>Comamonas</taxon>
    </lineage>
</organism>
<dbReference type="Proteomes" id="UP000562492">
    <property type="component" value="Unassembled WGS sequence"/>
</dbReference>
<evidence type="ECO:0000313" key="3">
    <source>
        <dbReference type="Proteomes" id="UP000562492"/>
    </source>
</evidence>
<proteinExistence type="predicted"/>